<dbReference type="Pfam" id="PF08223">
    <property type="entry name" value="PaaX_C"/>
    <property type="match status" value="1"/>
</dbReference>
<sequence length="257" mass="28592">MHARSAVFDVYGDHLLRTDGWASVAGLVRLTSAVDVAPAATRTAISRMVREGWLRADARAGARGYAMTDRARGRLASAWQRIYRADPRPWDGQWHVVVTDHTGDRSARTRLRASMSYLGYARLAPDTWIAPRPSDDLERSLTGTAYRAFTARFDDDPRTLAASAWDLGALAASHRRYLSWLDELAASLTGPASDEQVYAARALAVHEWRKFLFSDPDLPPEALPADWPGASAAERFLDLADRWQPRAAAYVEHCLQT</sequence>
<gene>
    <name evidence="4" type="ORF">G9U51_04570</name>
</gene>
<organism evidence="4 5">
    <name type="scientific">Metallococcus carri</name>
    <dbReference type="NCBI Taxonomy" id="1656884"/>
    <lineage>
        <taxon>Bacteria</taxon>
        <taxon>Bacillati</taxon>
        <taxon>Actinomycetota</taxon>
        <taxon>Actinomycetes</taxon>
        <taxon>Micrococcales</taxon>
        <taxon>Dermacoccaceae</taxon>
        <taxon>Metallococcus</taxon>
    </lineage>
</organism>
<protein>
    <submittedName>
        <fullName evidence="4">PaaX family transcriptional regulator</fullName>
    </submittedName>
</protein>
<dbReference type="EMBL" id="JAAOIV010000003">
    <property type="protein sequence ID" value="NHN55060.1"/>
    <property type="molecule type" value="Genomic_DNA"/>
</dbReference>
<dbReference type="Gene3D" id="3.30.70.2650">
    <property type="match status" value="1"/>
</dbReference>
<dbReference type="Pfam" id="PF07848">
    <property type="entry name" value="PaaX"/>
    <property type="match status" value="1"/>
</dbReference>
<evidence type="ECO:0000259" key="2">
    <source>
        <dbReference type="Pfam" id="PF08223"/>
    </source>
</evidence>
<dbReference type="InterPro" id="IPR036388">
    <property type="entry name" value="WH-like_DNA-bd_sf"/>
</dbReference>
<feature type="domain" description="Transcriptional repressor PaaX-like N-terminal" evidence="1">
    <location>
        <begin position="3"/>
        <end position="71"/>
    </location>
</feature>
<dbReference type="PANTHER" id="PTHR30319:SF1">
    <property type="entry name" value="TRANSCRIPTIONAL REPRESSOR PAAX"/>
    <property type="match status" value="1"/>
</dbReference>
<comment type="caution">
    <text evidence="4">The sequence shown here is derived from an EMBL/GenBank/DDBJ whole genome shotgun (WGS) entry which is preliminary data.</text>
</comment>
<evidence type="ECO:0000313" key="5">
    <source>
        <dbReference type="Proteomes" id="UP000744769"/>
    </source>
</evidence>
<name>A0A967B0L7_9MICO</name>
<proteinExistence type="predicted"/>
<dbReference type="PIRSF" id="PIRSF020623">
    <property type="entry name" value="PaaX"/>
    <property type="match status" value="1"/>
</dbReference>
<keyword evidence="5" id="KW-1185">Reference proteome</keyword>
<dbReference type="AlphaFoldDB" id="A0A967B0L7"/>
<dbReference type="Pfam" id="PF20803">
    <property type="entry name" value="PaaX_M"/>
    <property type="match status" value="1"/>
</dbReference>
<dbReference type="Proteomes" id="UP000744769">
    <property type="component" value="Unassembled WGS sequence"/>
</dbReference>
<dbReference type="InterPro" id="IPR012906">
    <property type="entry name" value="PaaX-like_N"/>
</dbReference>
<dbReference type="GO" id="GO:0006351">
    <property type="term" value="P:DNA-templated transcription"/>
    <property type="evidence" value="ECO:0007669"/>
    <property type="project" value="InterPro"/>
</dbReference>
<accession>A0A967B0L7</accession>
<dbReference type="RefSeq" id="WP_166193959.1">
    <property type="nucleotide sequence ID" value="NZ_JAAOIV010000003.1"/>
</dbReference>
<dbReference type="PANTHER" id="PTHR30319">
    <property type="entry name" value="PHENYLACETIC ACID REGULATOR-RELATED TRANSCRIPTIONAL REPRESSOR"/>
    <property type="match status" value="1"/>
</dbReference>
<reference evidence="4" key="1">
    <citation type="submission" date="2020-03" db="EMBL/GenBank/DDBJ databases">
        <title>Draft sequencing of Calidifontibacter sp. DB0510.</title>
        <authorList>
            <person name="Kim D.-U."/>
        </authorList>
    </citation>
    <scope>NUCLEOTIDE SEQUENCE</scope>
    <source>
        <strain evidence="4">DB0510</strain>
    </source>
</reference>
<dbReference type="InterPro" id="IPR011965">
    <property type="entry name" value="PaaX_trns_reg"/>
</dbReference>
<evidence type="ECO:0000313" key="4">
    <source>
        <dbReference type="EMBL" id="NHN55060.1"/>
    </source>
</evidence>
<evidence type="ECO:0000259" key="3">
    <source>
        <dbReference type="Pfam" id="PF20803"/>
    </source>
</evidence>
<feature type="domain" description="Transcriptional repressor PaaX-like central Cas2-like" evidence="3">
    <location>
        <begin position="88"/>
        <end position="138"/>
    </location>
</feature>
<feature type="domain" description="Transcriptional repressor PaaX-like C-terminal" evidence="2">
    <location>
        <begin position="165"/>
        <end position="252"/>
    </location>
</feature>
<dbReference type="InterPro" id="IPR048846">
    <property type="entry name" value="PaaX-like_central"/>
</dbReference>
<dbReference type="InterPro" id="IPR013225">
    <property type="entry name" value="PaaX_C"/>
</dbReference>
<evidence type="ECO:0000259" key="1">
    <source>
        <dbReference type="Pfam" id="PF07848"/>
    </source>
</evidence>
<dbReference type="Gene3D" id="1.20.58.1460">
    <property type="match status" value="1"/>
</dbReference>
<dbReference type="Gene3D" id="1.10.10.10">
    <property type="entry name" value="Winged helix-like DNA-binding domain superfamily/Winged helix DNA-binding domain"/>
    <property type="match status" value="1"/>
</dbReference>